<feature type="transmembrane region" description="Helical" evidence="10">
    <location>
        <begin position="12"/>
        <end position="32"/>
    </location>
</feature>
<dbReference type="PANTHER" id="PTHR11157:SF17">
    <property type="entry name" value="ELONGATION OF VERY LONG CHAIN FATTY ACIDS PROTEIN 6"/>
    <property type="match status" value="1"/>
</dbReference>
<dbReference type="GO" id="GO:0034626">
    <property type="term" value="P:fatty acid elongation, polyunsaturated fatty acid"/>
    <property type="evidence" value="ECO:0007669"/>
    <property type="project" value="TreeGrafter"/>
</dbReference>
<evidence type="ECO:0000256" key="10">
    <source>
        <dbReference type="RuleBase" id="RU361115"/>
    </source>
</evidence>
<evidence type="ECO:0000313" key="12">
    <source>
        <dbReference type="Proteomes" id="UP001432146"/>
    </source>
</evidence>
<keyword evidence="6 10" id="KW-1133">Transmembrane helix</keyword>
<dbReference type="GO" id="GO:0019367">
    <property type="term" value="P:fatty acid elongation, saturated fatty acid"/>
    <property type="evidence" value="ECO:0007669"/>
    <property type="project" value="TreeGrafter"/>
</dbReference>
<evidence type="ECO:0000313" key="11">
    <source>
        <dbReference type="EMBL" id="KAK9295628.1"/>
    </source>
</evidence>
<evidence type="ECO:0000256" key="1">
    <source>
        <dbReference type="ARBA" id="ARBA00004141"/>
    </source>
</evidence>
<accession>A0AAW0ZE13</accession>
<comment type="subcellular location">
    <subcellularLocation>
        <location evidence="1">Membrane</location>
        <topology evidence="1">Multi-pass membrane protein</topology>
    </subcellularLocation>
</comment>
<dbReference type="InterPro" id="IPR002076">
    <property type="entry name" value="ELO_fam"/>
</dbReference>
<sequence>MSNRPKYDLRRGLVMWSAGLALFSITAVYRTMPAMFHLLRYHGLYYNICTPNINQDPILGYWGYLFTLSKLVEFGDTVFIVLRKQPLIFLHWYHHIVIFFTRGSLTWKMQHTLGGLLL</sequence>
<dbReference type="EMBL" id="JAWNGG020000247">
    <property type="protein sequence ID" value="KAK9295628.1"/>
    <property type="molecule type" value="Genomic_DNA"/>
</dbReference>
<dbReference type="EC" id="2.3.1.199" evidence="10"/>
<dbReference type="GO" id="GO:0009922">
    <property type="term" value="F:fatty acid elongase activity"/>
    <property type="evidence" value="ECO:0007669"/>
    <property type="project" value="UniProtKB-EC"/>
</dbReference>
<proteinExistence type="inferred from homology"/>
<dbReference type="GO" id="GO:0034625">
    <property type="term" value="P:fatty acid elongation, monounsaturated fatty acid"/>
    <property type="evidence" value="ECO:0007669"/>
    <property type="project" value="TreeGrafter"/>
</dbReference>
<keyword evidence="3 10" id="KW-0808">Transferase</keyword>
<dbReference type="AlphaFoldDB" id="A0AAW0ZE13"/>
<comment type="caution">
    <text evidence="10">Lacks conserved residue(s) required for the propagation of feature annotation.</text>
</comment>
<evidence type="ECO:0000256" key="7">
    <source>
        <dbReference type="ARBA" id="ARBA00023098"/>
    </source>
</evidence>
<dbReference type="InterPro" id="IPR030457">
    <property type="entry name" value="ELO_CS"/>
</dbReference>
<organism evidence="11 12">
    <name type="scientific">Tetragonisca angustula</name>
    <dbReference type="NCBI Taxonomy" id="166442"/>
    <lineage>
        <taxon>Eukaryota</taxon>
        <taxon>Metazoa</taxon>
        <taxon>Ecdysozoa</taxon>
        <taxon>Arthropoda</taxon>
        <taxon>Hexapoda</taxon>
        <taxon>Insecta</taxon>
        <taxon>Pterygota</taxon>
        <taxon>Neoptera</taxon>
        <taxon>Endopterygota</taxon>
        <taxon>Hymenoptera</taxon>
        <taxon>Apocrita</taxon>
        <taxon>Aculeata</taxon>
        <taxon>Apoidea</taxon>
        <taxon>Anthophila</taxon>
        <taxon>Apidae</taxon>
        <taxon>Tetragonisca</taxon>
    </lineage>
</organism>
<dbReference type="GO" id="GO:0042761">
    <property type="term" value="P:very long-chain fatty acid biosynthetic process"/>
    <property type="evidence" value="ECO:0007669"/>
    <property type="project" value="TreeGrafter"/>
</dbReference>
<comment type="similarity">
    <text evidence="10">Belongs to the ELO family.</text>
</comment>
<evidence type="ECO:0000256" key="6">
    <source>
        <dbReference type="ARBA" id="ARBA00022989"/>
    </source>
</evidence>
<gene>
    <name evidence="11" type="ORF">QLX08_010102</name>
</gene>
<dbReference type="Pfam" id="PF01151">
    <property type="entry name" value="ELO"/>
    <property type="match status" value="1"/>
</dbReference>
<keyword evidence="4 10" id="KW-0812">Transmembrane</keyword>
<dbReference type="GO" id="GO:0005789">
    <property type="term" value="C:endoplasmic reticulum membrane"/>
    <property type="evidence" value="ECO:0007669"/>
    <property type="project" value="TreeGrafter"/>
</dbReference>
<keyword evidence="7 10" id="KW-0443">Lipid metabolism</keyword>
<protein>
    <recommendedName>
        <fullName evidence="10">Elongation of very long chain fatty acids protein</fullName>
        <ecNumber evidence="10">2.3.1.199</ecNumber>
    </recommendedName>
    <alternativeName>
        <fullName evidence="10">Very-long-chain 3-oxoacyl-CoA synthase</fullName>
    </alternativeName>
</protein>
<comment type="caution">
    <text evidence="11">The sequence shown here is derived from an EMBL/GenBank/DDBJ whole genome shotgun (WGS) entry which is preliminary data.</text>
</comment>
<keyword evidence="2 10" id="KW-0444">Lipid biosynthesis</keyword>
<evidence type="ECO:0000256" key="8">
    <source>
        <dbReference type="ARBA" id="ARBA00023136"/>
    </source>
</evidence>
<dbReference type="PANTHER" id="PTHR11157">
    <property type="entry name" value="FATTY ACID ACYL TRANSFERASE-RELATED"/>
    <property type="match status" value="1"/>
</dbReference>
<evidence type="ECO:0000256" key="3">
    <source>
        <dbReference type="ARBA" id="ARBA00022679"/>
    </source>
</evidence>
<keyword evidence="5 10" id="KW-0276">Fatty acid metabolism</keyword>
<keyword evidence="8 10" id="KW-0472">Membrane</keyword>
<evidence type="ECO:0000256" key="5">
    <source>
        <dbReference type="ARBA" id="ARBA00022832"/>
    </source>
</evidence>
<comment type="catalytic activity">
    <reaction evidence="10">
        <text>a very-long-chain acyl-CoA + malonyl-CoA + H(+) = a very-long-chain 3-oxoacyl-CoA + CO2 + CoA</text>
        <dbReference type="Rhea" id="RHEA:32727"/>
        <dbReference type="ChEBI" id="CHEBI:15378"/>
        <dbReference type="ChEBI" id="CHEBI:16526"/>
        <dbReference type="ChEBI" id="CHEBI:57287"/>
        <dbReference type="ChEBI" id="CHEBI:57384"/>
        <dbReference type="ChEBI" id="CHEBI:90725"/>
        <dbReference type="ChEBI" id="CHEBI:90736"/>
        <dbReference type="EC" id="2.3.1.199"/>
    </reaction>
</comment>
<keyword evidence="12" id="KW-1185">Reference proteome</keyword>
<dbReference type="GO" id="GO:0030148">
    <property type="term" value="P:sphingolipid biosynthetic process"/>
    <property type="evidence" value="ECO:0007669"/>
    <property type="project" value="TreeGrafter"/>
</dbReference>
<name>A0AAW0ZE13_9HYME</name>
<dbReference type="Proteomes" id="UP001432146">
    <property type="component" value="Unassembled WGS sequence"/>
</dbReference>
<dbReference type="PROSITE" id="PS01188">
    <property type="entry name" value="ELO"/>
    <property type="match status" value="1"/>
</dbReference>
<evidence type="ECO:0000256" key="4">
    <source>
        <dbReference type="ARBA" id="ARBA00022692"/>
    </source>
</evidence>
<keyword evidence="9 10" id="KW-0275">Fatty acid biosynthesis</keyword>
<evidence type="ECO:0000256" key="2">
    <source>
        <dbReference type="ARBA" id="ARBA00022516"/>
    </source>
</evidence>
<reference evidence="11 12" key="1">
    <citation type="submission" date="2024-05" db="EMBL/GenBank/DDBJ databases">
        <title>The nuclear and mitochondrial genome assemblies of Tetragonisca angustula (Apidae: Meliponini), a tiny yet remarkable pollinator in the Neotropics.</title>
        <authorList>
            <person name="Ferrari R."/>
            <person name="Ricardo P.C."/>
            <person name="Dias F.C."/>
            <person name="Araujo N.S."/>
            <person name="Soares D.O."/>
            <person name="Zhou Q.-S."/>
            <person name="Zhu C.-D."/>
            <person name="Coutinho L."/>
            <person name="Airas M.C."/>
            <person name="Batista T.M."/>
        </authorList>
    </citation>
    <scope>NUCLEOTIDE SEQUENCE [LARGE SCALE GENOMIC DNA]</scope>
    <source>
        <strain evidence="11">ASF017062</strain>
        <tissue evidence="11">Abdomen</tissue>
    </source>
</reference>
<evidence type="ECO:0000256" key="9">
    <source>
        <dbReference type="ARBA" id="ARBA00023160"/>
    </source>
</evidence>